<evidence type="ECO:0000259" key="7">
    <source>
        <dbReference type="PROSITE" id="PS51645"/>
    </source>
</evidence>
<dbReference type="Pfam" id="PF00875">
    <property type="entry name" value="DNA_photolyase"/>
    <property type="match status" value="1"/>
</dbReference>
<comment type="function">
    <text evidence="6">May have a photoreceptor function.</text>
</comment>
<dbReference type="Gene3D" id="1.25.40.80">
    <property type="match status" value="1"/>
</dbReference>
<dbReference type="InterPro" id="IPR014729">
    <property type="entry name" value="Rossmann-like_a/b/a_fold"/>
</dbReference>
<accession>A0AAV9URQ3</accession>
<sequence length="522" mass="59119">MASDTTERILIYLVRRELRITDNPILHHISELLAKDQAPFTHLLPVYVFPARQVETCGFLNPATATASPYPPARSVVAGFPRCGPHRAKFWAESVWEFKKNLEILGSGLVIRVGRIDEILEHILDDFQQGRGDGVAGDGHQVKREVIGVWFTDEEGVAEKTDERNVFRVAGLKKVPVRKWKDEKYLVDDRDLPYMTPKDVPDSFAEFRMTAGSLRTASRKPLPRPARLPPLPKHIPAQPVPFEVPDTLADWIAGLLKPLRDASVATDIATRSPTSVPEHTYIGGEAYALERLEHLISHGSISTTYAGDNRSTSLAAWLALGCITARQINEYLLDFEDGGTTLGQHVDGYSAGENERTAGIRTELLWRDYLRLCTRKHGYKLFRLEGFKSDTERVWKYGDEPETKRQIQRFIEGRTGVPDVDAALREMYLTGYTSESQRYRAAIYFGRQLGIDWRIGAEWFEYCLIDYDVSGNWGSWQYCAGVANDPTWEFNPLRRGGYVATWVDSADERAPQSNVREVQLSR</sequence>
<proteinExistence type="inferred from homology"/>
<dbReference type="GO" id="GO:0003904">
    <property type="term" value="F:deoxyribodipyrimidine photo-lyase activity"/>
    <property type="evidence" value="ECO:0007669"/>
    <property type="project" value="TreeGrafter"/>
</dbReference>
<evidence type="ECO:0000256" key="5">
    <source>
        <dbReference type="PIRSR" id="PIRSR602081-1"/>
    </source>
</evidence>
<comment type="cofactor">
    <cofactor evidence="5 6">
        <name>FAD</name>
        <dbReference type="ChEBI" id="CHEBI:57692"/>
    </cofactor>
    <text evidence="5 6">Binds 1 FAD per subunit.</text>
</comment>
<dbReference type="InterPro" id="IPR036134">
    <property type="entry name" value="Crypto/Photolyase_FAD-like_sf"/>
</dbReference>
<keyword evidence="3 5" id="KW-0274">FAD</keyword>
<evidence type="ECO:0000256" key="2">
    <source>
        <dbReference type="ARBA" id="ARBA00022630"/>
    </source>
</evidence>
<protein>
    <recommendedName>
        <fullName evidence="6">Cryptochrome DASH</fullName>
    </recommendedName>
</protein>
<dbReference type="InterPro" id="IPR036155">
    <property type="entry name" value="Crypto/Photolyase_N_sf"/>
</dbReference>
<evidence type="ECO:0000256" key="3">
    <source>
        <dbReference type="ARBA" id="ARBA00022827"/>
    </source>
</evidence>
<keyword evidence="9" id="KW-1185">Reference proteome</keyword>
<dbReference type="GO" id="GO:0071949">
    <property type="term" value="F:FAD binding"/>
    <property type="evidence" value="ECO:0007669"/>
    <property type="project" value="TreeGrafter"/>
</dbReference>
<feature type="domain" description="Photolyase/cryptochrome alpha/beta" evidence="7">
    <location>
        <begin position="8"/>
        <end position="185"/>
    </location>
</feature>
<dbReference type="InterPro" id="IPR014133">
    <property type="entry name" value="Cry_DASH"/>
</dbReference>
<dbReference type="Proteomes" id="UP001375240">
    <property type="component" value="Unassembled WGS sequence"/>
</dbReference>
<keyword evidence="4 6" id="KW-0157">Chromophore</keyword>
<keyword evidence="2 5" id="KW-0285">Flavoprotein</keyword>
<evidence type="ECO:0000313" key="9">
    <source>
        <dbReference type="Proteomes" id="UP001375240"/>
    </source>
</evidence>
<feature type="binding site" evidence="5">
    <location>
        <begin position="466"/>
        <end position="468"/>
    </location>
    <ligand>
        <name>FAD</name>
        <dbReference type="ChEBI" id="CHEBI:57692"/>
    </ligand>
</feature>
<reference evidence="8 9" key="1">
    <citation type="submission" date="2019-10" db="EMBL/GenBank/DDBJ databases">
        <authorList>
            <person name="Palmer J.M."/>
        </authorList>
    </citation>
    <scope>NUCLEOTIDE SEQUENCE [LARGE SCALE GENOMIC DNA]</scope>
    <source>
        <strain evidence="8 9">TWF696</strain>
    </source>
</reference>
<name>A0AAV9URQ3_9PEZI</name>
<evidence type="ECO:0000256" key="1">
    <source>
        <dbReference type="ARBA" id="ARBA00005862"/>
    </source>
</evidence>
<dbReference type="InterPro" id="IPR002081">
    <property type="entry name" value="Cryptochrome/DNA_photolyase_1"/>
</dbReference>
<dbReference type="PANTHER" id="PTHR11455:SF22">
    <property type="entry name" value="CRYPTOCHROME DASH"/>
    <property type="match status" value="1"/>
</dbReference>
<comment type="cofactor">
    <cofactor evidence="6">
        <name>(6R)-5,10-methylene-5,6,7,8-tetrahydrofolate</name>
        <dbReference type="ChEBI" id="CHEBI:15636"/>
    </cofactor>
    <text evidence="6">Binds 1 5,10-methenyltetrahydrofolate (MTHF) per subunit.</text>
</comment>
<comment type="similarity">
    <text evidence="1 6">Belongs to the DNA photolyase class-1 family.</text>
</comment>
<dbReference type="GO" id="GO:0000719">
    <property type="term" value="P:photoreactive repair"/>
    <property type="evidence" value="ECO:0007669"/>
    <property type="project" value="TreeGrafter"/>
</dbReference>
<dbReference type="InterPro" id="IPR005101">
    <property type="entry name" value="Cryptochr/Photolyase_FAD-bd"/>
</dbReference>
<dbReference type="SUPFAM" id="SSF48173">
    <property type="entry name" value="Cryptochrome/photolyase FAD-binding domain"/>
    <property type="match status" value="1"/>
</dbReference>
<dbReference type="EMBL" id="JAVHNQ010000006">
    <property type="protein sequence ID" value="KAK6343911.1"/>
    <property type="molecule type" value="Genomic_DNA"/>
</dbReference>
<organism evidence="8 9">
    <name type="scientific">Orbilia brochopaga</name>
    <dbReference type="NCBI Taxonomy" id="3140254"/>
    <lineage>
        <taxon>Eukaryota</taxon>
        <taxon>Fungi</taxon>
        <taxon>Dikarya</taxon>
        <taxon>Ascomycota</taxon>
        <taxon>Pezizomycotina</taxon>
        <taxon>Orbiliomycetes</taxon>
        <taxon>Orbiliales</taxon>
        <taxon>Orbiliaceae</taxon>
        <taxon>Orbilia</taxon>
    </lineage>
</organism>
<dbReference type="Gene3D" id="3.40.50.620">
    <property type="entry name" value="HUPs"/>
    <property type="match status" value="1"/>
</dbReference>
<evidence type="ECO:0000256" key="6">
    <source>
        <dbReference type="RuleBase" id="RU367151"/>
    </source>
</evidence>
<dbReference type="Gene3D" id="1.10.579.10">
    <property type="entry name" value="DNA Cyclobutane Dipyrimidine Photolyase, subunit A, domain 3"/>
    <property type="match status" value="1"/>
</dbReference>
<dbReference type="PRINTS" id="PR00147">
    <property type="entry name" value="DNAPHOTLYASE"/>
</dbReference>
<dbReference type="NCBIfam" id="TIGR02765">
    <property type="entry name" value="crypto_DASH"/>
    <property type="match status" value="1"/>
</dbReference>
<dbReference type="Pfam" id="PF03441">
    <property type="entry name" value="FAD_binding_7"/>
    <property type="match status" value="1"/>
</dbReference>
<dbReference type="SUPFAM" id="SSF52425">
    <property type="entry name" value="Cryptochrome/photolyase, N-terminal domain"/>
    <property type="match status" value="1"/>
</dbReference>
<dbReference type="InterPro" id="IPR006050">
    <property type="entry name" value="DNA_photolyase_N"/>
</dbReference>
<evidence type="ECO:0000256" key="4">
    <source>
        <dbReference type="ARBA" id="ARBA00022991"/>
    </source>
</evidence>
<comment type="caution">
    <text evidence="8">The sequence shown here is derived from an EMBL/GenBank/DDBJ whole genome shotgun (WGS) entry which is preliminary data.</text>
</comment>
<gene>
    <name evidence="8" type="ORF">TWF696_007565</name>
</gene>
<dbReference type="PROSITE" id="PS51645">
    <property type="entry name" value="PHR_CRY_ALPHA_BETA"/>
    <property type="match status" value="1"/>
</dbReference>
<dbReference type="GO" id="GO:0003684">
    <property type="term" value="F:damaged DNA binding"/>
    <property type="evidence" value="ECO:0007669"/>
    <property type="project" value="TreeGrafter"/>
</dbReference>
<dbReference type="PANTHER" id="PTHR11455">
    <property type="entry name" value="CRYPTOCHROME"/>
    <property type="match status" value="1"/>
</dbReference>
<evidence type="ECO:0000313" key="8">
    <source>
        <dbReference type="EMBL" id="KAK6343911.1"/>
    </source>
</evidence>
<dbReference type="AlphaFoldDB" id="A0AAV9URQ3"/>